<gene>
    <name evidence="2" type="ORF">SAMN04487990_1074</name>
</gene>
<protein>
    <submittedName>
        <fullName evidence="2">Uncharacterized protein</fullName>
    </submittedName>
</protein>
<dbReference type="Proteomes" id="UP000198846">
    <property type="component" value="Unassembled WGS sequence"/>
</dbReference>
<accession>A0A1H3YMK1</accession>
<feature type="region of interest" description="Disordered" evidence="1">
    <location>
        <begin position="517"/>
        <end position="537"/>
    </location>
</feature>
<sequence>MQPKINSKVLKQVGMRKSELNNIAKRKVVKTSRFAKLMKKGSCKVDRKSEGDTQHTVKSMADAVKHYQHQTKELAKALLGKSLQETVINNYKFLYSHFQYEADGFLQQLRSPECSFTDRFTGIDCKSYSLFASTLLLNQNVLHYIRRIKQPQFNPDHWSHVYIVVPKDQDKGNLELGYYIIDGTLHINEETPFIEKHDTKMGTSMPHVWLNGAAQAPQNSNKTILEYQFILNTLTEKGVPPSLVENFRSSLNSYLKQGILPELEVLPNGFLLQGEVIDLTNSGLNGSSVEPSGDYNDGSNGGDSGGFLSDINFSDIDFSSLSSLFSSLDCLGGSAYTKEATEKDKKDILDIFSSIITRINEAASQKNYINLSKAVSDFRGFAVLTDETFSHKKREGWNTCTTKNLENNIKLVQKFRFVGVKALTAWLDKYYSRTQTTKQHFNSDSINYMWGGYVNPSMKIYVYNHKYTPKAAEQEITQFEYNDYVLNSTSDSFNPNAFLTTLGNVILPIINNNTLPGSNEEDGNSTPTVPNTPNKTQKAGFNSKVAIGVILLGGSAYLYNKYKNGN</sequence>
<evidence type="ECO:0000313" key="3">
    <source>
        <dbReference type="Proteomes" id="UP000198846"/>
    </source>
</evidence>
<proteinExistence type="predicted"/>
<dbReference type="STRING" id="283786.SAMN04487990_1074"/>
<name>A0A1H3YMK1_BIZPA</name>
<feature type="compositionally biased region" description="Polar residues" evidence="1">
    <location>
        <begin position="524"/>
        <end position="537"/>
    </location>
</feature>
<organism evidence="2 3">
    <name type="scientific">Bizionia paragorgiae</name>
    <dbReference type="NCBI Taxonomy" id="283786"/>
    <lineage>
        <taxon>Bacteria</taxon>
        <taxon>Pseudomonadati</taxon>
        <taxon>Bacteroidota</taxon>
        <taxon>Flavobacteriia</taxon>
        <taxon>Flavobacteriales</taxon>
        <taxon>Flavobacteriaceae</taxon>
        <taxon>Bizionia</taxon>
    </lineage>
</organism>
<evidence type="ECO:0000313" key="2">
    <source>
        <dbReference type="EMBL" id="SEA12723.1"/>
    </source>
</evidence>
<dbReference type="AlphaFoldDB" id="A0A1H3YMK1"/>
<reference evidence="2 3" key="1">
    <citation type="submission" date="2016-10" db="EMBL/GenBank/DDBJ databases">
        <authorList>
            <person name="de Groot N.N."/>
        </authorList>
    </citation>
    <scope>NUCLEOTIDE SEQUENCE [LARGE SCALE GENOMIC DNA]</scope>
    <source>
        <strain evidence="2 3">DSM 23842</strain>
    </source>
</reference>
<evidence type="ECO:0000256" key="1">
    <source>
        <dbReference type="SAM" id="MobiDB-lite"/>
    </source>
</evidence>
<dbReference type="EMBL" id="FNQK01000007">
    <property type="protein sequence ID" value="SEA12723.1"/>
    <property type="molecule type" value="Genomic_DNA"/>
</dbReference>
<keyword evidence="3" id="KW-1185">Reference proteome</keyword>